<keyword evidence="2" id="KW-1185">Reference proteome</keyword>
<evidence type="ECO:0000313" key="2">
    <source>
        <dbReference type="Proteomes" id="UP000632849"/>
    </source>
</evidence>
<reference evidence="1" key="2">
    <citation type="submission" date="2020-09" db="EMBL/GenBank/DDBJ databases">
        <authorList>
            <person name="Sun Q."/>
            <person name="Ohkuma M."/>
        </authorList>
    </citation>
    <scope>NUCLEOTIDE SEQUENCE</scope>
    <source>
        <strain evidence="1">JCM 4122</strain>
    </source>
</reference>
<gene>
    <name evidence="1" type="ORF">GCM10017667_72330</name>
</gene>
<dbReference type="RefSeq" id="WP_190044509.1">
    <property type="nucleotide sequence ID" value="NZ_BNBE01000004.1"/>
</dbReference>
<proteinExistence type="predicted"/>
<dbReference type="Proteomes" id="UP000632849">
    <property type="component" value="Unassembled WGS sequence"/>
</dbReference>
<accession>A0A919BVZ3</accession>
<sequence length="56" mass="6251">MAEAQDDPLAAWTERLLRLGGGISPDDARAFVHDLYAYAQSTLDETRAEADLEREE</sequence>
<dbReference type="EMBL" id="BNBE01000004">
    <property type="protein sequence ID" value="GHG25693.1"/>
    <property type="molecule type" value="Genomic_DNA"/>
</dbReference>
<reference evidence="1" key="1">
    <citation type="journal article" date="2014" name="Int. J. Syst. Evol. Microbiol.">
        <title>Complete genome sequence of Corynebacterium casei LMG S-19264T (=DSM 44701T), isolated from a smear-ripened cheese.</title>
        <authorList>
            <consortium name="US DOE Joint Genome Institute (JGI-PGF)"/>
            <person name="Walter F."/>
            <person name="Albersmeier A."/>
            <person name="Kalinowski J."/>
            <person name="Ruckert C."/>
        </authorList>
    </citation>
    <scope>NUCLEOTIDE SEQUENCE</scope>
    <source>
        <strain evidence="1">JCM 4122</strain>
    </source>
</reference>
<name>A0A919BVZ3_STRFL</name>
<comment type="caution">
    <text evidence="1">The sequence shown here is derived from an EMBL/GenBank/DDBJ whole genome shotgun (WGS) entry which is preliminary data.</text>
</comment>
<dbReference type="AlphaFoldDB" id="A0A919BVZ3"/>
<evidence type="ECO:0000313" key="1">
    <source>
        <dbReference type="EMBL" id="GHG25693.1"/>
    </source>
</evidence>
<protein>
    <submittedName>
        <fullName evidence="1">Uncharacterized protein</fullName>
    </submittedName>
</protein>
<organism evidence="1 2">
    <name type="scientific">Streptomyces filamentosus</name>
    <name type="common">Streptomyces roseosporus</name>
    <dbReference type="NCBI Taxonomy" id="67294"/>
    <lineage>
        <taxon>Bacteria</taxon>
        <taxon>Bacillati</taxon>
        <taxon>Actinomycetota</taxon>
        <taxon>Actinomycetes</taxon>
        <taxon>Kitasatosporales</taxon>
        <taxon>Streptomycetaceae</taxon>
        <taxon>Streptomyces</taxon>
    </lineage>
</organism>